<protein>
    <submittedName>
        <fullName evidence="2">Uncharacterized protein</fullName>
    </submittedName>
</protein>
<name>A0A5C3Q9W1_9AGAR</name>
<reference evidence="2 3" key="1">
    <citation type="journal article" date="2019" name="Nat. Ecol. Evol.">
        <title>Megaphylogeny resolves global patterns of mushroom evolution.</title>
        <authorList>
            <person name="Varga T."/>
            <person name="Krizsan K."/>
            <person name="Foldi C."/>
            <person name="Dima B."/>
            <person name="Sanchez-Garcia M."/>
            <person name="Sanchez-Ramirez S."/>
            <person name="Szollosi G.J."/>
            <person name="Szarkandi J.G."/>
            <person name="Papp V."/>
            <person name="Albert L."/>
            <person name="Andreopoulos W."/>
            <person name="Angelini C."/>
            <person name="Antonin V."/>
            <person name="Barry K.W."/>
            <person name="Bougher N.L."/>
            <person name="Buchanan P."/>
            <person name="Buyck B."/>
            <person name="Bense V."/>
            <person name="Catcheside P."/>
            <person name="Chovatia M."/>
            <person name="Cooper J."/>
            <person name="Damon W."/>
            <person name="Desjardin D."/>
            <person name="Finy P."/>
            <person name="Geml J."/>
            <person name="Haridas S."/>
            <person name="Hughes K."/>
            <person name="Justo A."/>
            <person name="Karasinski D."/>
            <person name="Kautmanova I."/>
            <person name="Kiss B."/>
            <person name="Kocsube S."/>
            <person name="Kotiranta H."/>
            <person name="LaButti K.M."/>
            <person name="Lechner B.E."/>
            <person name="Liimatainen K."/>
            <person name="Lipzen A."/>
            <person name="Lukacs Z."/>
            <person name="Mihaltcheva S."/>
            <person name="Morgado L.N."/>
            <person name="Niskanen T."/>
            <person name="Noordeloos M.E."/>
            <person name="Ohm R.A."/>
            <person name="Ortiz-Santana B."/>
            <person name="Ovrebo C."/>
            <person name="Racz N."/>
            <person name="Riley R."/>
            <person name="Savchenko A."/>
            <person name="Shiryaev A."/>
            <person name="Soop K."/>
            <person name="Spirin V."/>
            <person name="Szebenyi C."/>
            <person name="Tomsovsky M."/>
            <person name="Tulloss R.E."/>
            <person name="Uehling J."/>
            <person name="Grigoriev I.V."/>
            <person name="Vagvolgyi C."/>
            <person name="Papp T."/>
            <person name="Martin F.M."/>
            <person name="Miettinen O."/>
            <person name="Hibbett D.S."/>
            <person name="Nagy L.G."/>
        </authorList>
    </citation>
    <scope>NUCLEOTIDE SEQUENCE [LARGE SCALE GENOMIC DNA]</scope>
    <source>
        <strain evidence="2 3">CBS 309.79</strain>
    </source>
</reference>
<evidence type="ECO:0000313" key="2">
    <source>
        <dbReference type="EMBL" id="TFK98792.1"/>
    </source>
</evidence>
<keyword evidence="3" id="KW-1185">Reference proteome</keyword>
<feature type="region of interest" description="Disordered" evidence="1">
    <location>
        <begin position="1"/>
        <end position="20"/>
    </location>
</feature>
<dbReference type="EMBL" id="ML178837">
    <property type="protein sequence ID" value="TFK98792.1"/>
    <property type="molecule type" value="Genomic_DNA"/>
</dbReference>
<accession>A0A5C3Q9W1</accession>
<gene>
    <name evidence="2" type="ORF">BDV98DRAFT_572220</name>
</gene>
<organism evidence="2 3">
    <name type="scientific">Pterulicium gracile</name>
    <dbReference type="NCBI Taxonomy" id="1884261"/>
    <lineage>
        <taxon>Eukaryota</taxon>
        <taxon>Fungi</taxon>
        <taxon>Dikarya</taxon>
        <taxon>Basidiomycota</taxon>
        <taxon>Agaricomycotina</taxon>
        <taxon>Agaricomycetes</taxon>
        <taxon>Agaricomycetidae</taxon>
        <taxon>Agaricales</taxon>
        <taxon>Pleurotineae</taxon>
        <taxon>Pterulaceae</taxon>
        <taxon>Pterulicium</taxon>
    </lineage>
</organism>
<dbReference type="Proteomes" id="UP000305067">
    <property type="component" value="Unassembled WGS sequence"/>
</dbReference>
<sequence length="55" mass="6435">MLNLSRRPTAHFPRTSGLWETPSTVWRTSSRMLPKASDARAWRVYYAREAEYGGY</sequence>
<evidence type="ECO:0000256" key="1">
    <source>
        <dbReference type="SAM" id="MobiDB-lite"/>
    </source>
</evidence>
<evidence type="ECO:0000313" key="3">
    <source>
        <dbReference type="Proteomes" id="UP000305067"/>
    </source>
</evidence>
<dbReference type="AlphaFoldDB" id="A0A5C3Q9W1"/>
<proteinExistence type="predicted"/>